<dbReference type="GO" id="GO:0015098">
    <property type="term" value="F:molybdate ion transmembrane transporter activity"/>
    <property type="evidence" value="ECO:0007669"/>
    <property type="project" value="InterPro"/>
</dbReference>
<dbReference type="InterPro" id="IPR011868">
    <property type="entry name" value="ModC_ABC_ATP-bd"/>
</dbReference>
<dbReference type="InterPro" id="IPR003439">
    <property type="entry name" value="ABC_transporter-like_ATP-bd"/>
</dbReference>
<dbReference type="InterPro" id="IPR004606">
    <property type="entry name" value="Mop_domain"/>
</dbReference>
<dbReference type="InterPro" id="IPR008995">
    <property type="entry name" value="Mo/tungstate-bd_C_term_dom"/>
</dbReference>
<keyword evidence="2" id="KW-1003">Cell membrane</keyword>
<dbReference type="GO" id="GO:0016020">
    <property type="term" value="C:membrane"/>
    <property type="evidence" value="ECO:0007669"/>
    <property type="project" value="InterPro"/>
</dbReference>
<dbReference type="SMART" id="SM00382">
    <property type="entry name" value="AAA"/>
    <property type="match status" value="1"/>
</dbReference>
<dbReference type="SUPFAM" id="SSF50331">
    <property type="entry name" value="MOP-like"/>
    <property type="match status" value="1"/>
</dbReference>
<reference evidence="12 13" key="1">
    <citation type="journal article" date="2012" name="J. Bacteriol.">
        <title>Genome Sequence of Pectin-Degrading Alishewanella aestuarii Strain B11T, Isolated from Tidal Flat Sediment.</title>
        <authorList>
            <person name="Jung J."/>
            <person name="Choi S."/>
            <person name="Chun J."/>
            <person name="Park W."/>
        </authorList>
    </citation>
    <scope>NUCLEOTIDE SEQUENCE [LARGE SCALE GENOMIC DNA]</scope>
    <source>
        <strain evidence="12 13">B11</strain>
    </source>
</reference>
<keyword evidence="13" id="KW-1185">Reference proteome</keyword>
<keyword evidence="8" id="KW-0472">Membrane</keyword>
<evidence type="ECO:0000259" key="11">
    <source>
        <dbReference type="PROSITE" id="PS51866"/>
    </source>
</evidence>
<dbReference type="GO" id="GO:0140359">
    <property type="term" value="F:ABC-type transporter activity"/>
    <property type="evidence" value="ECO:0007669"/>
    <property type="project" value="InterPro"/>
</dbReference>
<evidence type="ECO:0000256" key="9">
    <source>
        <dbReference type="PROSITE-ProRule" id="PRU01213"/>
    </source>
</evidence>
<dbReference type="Pfam" id="PF03459">
    <property type="entry name" value="TOBE"/>
    <property type="match status" value="1"/>
</dbReference>
<dbReference type="PANTHER" id="PTHR43514">
    <property type="entry name" value="ABC TRANSPORTER I FAMILY MEMBER 10"/>
    <property type="match status" value="1"/>
</dbReference>
<protein>
    <submittedName>
        <fullName evidence="12">Molybdate ABC transporter, ATPase subunit</fullName>
    </submittedName>
</protein>
<evidence type="ECO:0000256" key="3">
    <source>
        <dbReference type="ARBA" id="ARBA00022505"/>
    </source>
</evidence>
<evidence type="ECO:0000256" key="2">
    <source>
        <dbReference type="ARBA" id="ARBA00022475"/>
    </source>
</evidence>
<dbReference type="EMBL" id="ALAB01000028">
    <property type="protein sequence ID" value="EJI84776.1"/>
    <property type="molecule type" value="Genomic_DNA"/>
</dbReference>
<dbReference type="SUPFAM" id="SSF52540">
    <property type="entry name" value="P-loop containing nucleoside triphosphate hydrolases"/>
    <property type="match status" value="1"/>
</dbReference>
<evidence type="ECO:0000256" key="6">
    <source>
        <dbReference type="ARBA" id="ARBA00022840"/>
    </source>
</evidence>
<keyword evidence="6" id="KW-0067">ATP-binding</keyword>
<keyword evidence="4" id="KW-0997">Cell inner membrane</keyword>
<dbReference type="Gene3D" id="2.40.50.100">
    <property type="match status" value="1"/>
</dbReference>
<dbReference type="PROSITE" id="PS51866">
    <property type="entry name" value="MOP"/>
    <property type="match status" value="1"/>
</dbReference>
<dbReference type="InterPro" id="IPR003593">
    <property type="entry name" value="AAA+_ATPase"/>
</dbReference>
<dbReference type="Proteomes" id="UP000012043">
    <property type="component" value="Unassembled WGS sequence"/>
</dbReference>
<dbReference type="GO" id="GO:0016887">
    <property type="term" value="F:ATP hydrolysis activity"/>
    <property type="evidence" value="ECO:0007669"/>
    <property type="project" value="InterPro"/>
</dbReference>
<keyword evidence="3 9" id="KW-0500">Molybdenum</keyword>
<organism evidence="12 13">
    <name type="scientific">Alishewanella aestuarii B11</name>
    <dbReference type="NCBI Taxonomy" id="1197174"/>
    <lineage>
        <taxon>Bacteria</taxon>
        <taxon>Pseudomonadati</taxon>
        <taxon>Pseudomonadota</taxon>
        <taxon>Gammaproteobacteria</taxon>
        <taxon>Alteromonadales</taxon>
        <taxon>Alteromonadaceae</taxon>
        <taxon>Alishewanella</taxon>
    </lineage>
</organism>
<dbReference type="InterPro" id="IPR050334">
    <property type="entry name" value="Molybdenum_import_ModC"/>
</dbReference>
<dbReference type="RefSeq" id="WP_008609380.1">
    <property type="nucleotide sequence ID" value="NZ_ALAB01000028.1"/>
</dbReference>
<comment type="caution">
    <text evidence="12">The sequence shown here is derived from an EMBL/GenBank/DDBJ whole genome shotgun (WGS) entry which is preliminary data.</text>
</comment>
<keyword evidence="1" id="KW-0813">Transport</keyword>
<dbReference type="InterPro" id="IPR017871">
    <property type="entry name" value="ABC_transporter-like_CS"/>
</dbReference>
<gene>
    <name evidence="12" type="ORF">AEST_24510</name>
</gene>
<evidence type="ECO:0000313" key="13">
    <source>
        <dbReference type="Proteomes" id="UP000012043"/>
    </source>
</evidence>
<dbReference type="PROSITE" id="PS50893">
    <property type="entry name" value="ABC_TRANSPORTER_2"/>
    <property type="match status" value="1"/>
</dbReference>
<dbReference type="NCBIfam" id="TIGR02142">
    <property type="entry name" value="modC_ABC"/>
    <property type="match status" value="1"/>
</dbReference>
<evidence type="ECO:0000313" key="12">
    <source>
        <dbReference type="EMBL" id="EJI84776.1"/>
    </source>
</evidence>
<feature type="domain" description="ABC transporter" evidence="10">
    <location>
        <begin position="1"/>
        <end position="232"/>
    </location>
</feature>
<dbReference type="InterPro" id="IPR005116">
    <property type="entry name" value="Transp-assoc_OB_typ1"/>
</dbReference>
<dbReference type="PATRIC" id="fig|1197174.4.peg.2399"/>
<dbReference type="InterPro" id="IPR027417">
    <property type="entry name" value="P-loop_NTPase"/>
</dbReference>
<accession>J1QGZ7</accession>
<keyword evidence="7" id="KW-1278">Translocase</keyword>
<name>J1QGZ7_9ALTE</name>
<dbReference type="PROSITE" id="PS00211">
    <property type="entry name" value="ABC_TRANSPORTER_1"/>
    <property type="match status" value="1"/>
</dbReference>
<evidence type="ECO:0000256" key="4">
    <source>
        <dbReference type="ARBA" id="ARBA00022519"/>
    </source>
</evidence>
<proteinExistence type="predicted"/>
<evidence type="ECO:0000256" key="5">
    <source>
        <dbReference type="ARBA" id="ARBA00022741"/>
    </source>
</evidence>
<dbReference type="Pfam" id="PF00005">
    <property type="entry name" value="ABC_tran"/>
    <property type="match status" value="1"/>
</dbReference>
<keyword evidence="5" id="KW-0547">Nucleotide-binding</keyword>
<evidence type="ECO:0000256" key="7">
    <source>
        <dbReference type="ARBA" id="ARBA00022967"/>
    </source>
</evidence>
<feature type="domain" description="Mop" evidence="11">
    <location>
        <begin position="291"/>
        <end position="355"/>
    </location>
</feature>
<evidence type="ECO:0000256" key="1">
    <source>
        <dbReference type="ARBA" id="ARBA00022448"/>
    </source>
</evidence>
<evidence type="ECO:0000259" key="10">
    <source>
        <dbReference type="PROSITE" id="PS50893"/>
    </source>
</evidence>
<evidence type="ECO:0000256" key="8">
    <source>
        <dbReference type="ARBA" id="ARBA00023136"/>
    </source>
</evidence>
<sequence>MSIEARLQLQQGNFELDVTLDLPGSGVSALFGRSGSGKTTILRCLAGLERHAGIDLRVNGEIWQSQQHFVPVHQRPLGYVFQEASLFPHLMVAKNLEFGYRRLPPAQRKVALDETISLMGLETLLARYPQQLSGGQRQRVAMARALLTSPRLLLMDEPMAALDQRSKAEILPYLERLHQHLAIPIIYVSHAIHEVCRLADYLVLLEQGKVQAQGPLQQLLTQPDLPLAQDADAASMLLATVLQHTADEMSELQLPDGQRLLISRLQLAEGQNVRTRILARDVAISLVQPQFSSVNNCLRVELEQIEADPHPGHQLLLLRLAGQPLLARLSRRSVSRLQLQPGQQLFAQIKAVALD</sequence>
<dbReference type="GO" id="GO:0005524">
    <property type="term" value="F:ATP binding"/>
    <property type="evidence" value="ECO:0007669"/>
    <property type="project" value="UniProtKB-KW"/>
</dbReference>
<dbReference type="Gene3D" id="3.40.50.300">
    <property type="entry name" value="P-loop containing nucleotide triphosphate hydrolases"/>
    <property type="match status" value="1"/>
</dbReference>
<dbReference type="PANTHER" id="PTHR43514:SF10">
    <property type="entry name" value="MOLYBDENUM IMPORT ATP-BINDING PROTEIN MODC 2"/>
    <property type="match status" value="1"/>
</dbReference>
<dbReference type="AlphaFoldDB" id="J1QGZ7"/>